<sequence>MSNSCCSTCKGIYAFVLAKFISATLSNRIKISATGEPHWPHHP</sequence>
<protein>
    <submittedName>
        <fullName evidence="1">Uncharacterized protein</fullName>
    </submittedName>
</protein>
<dbReference type="AlphaFoldDB" id="A0A2P2MPV9"/>
<organism evidence="1">
    <name type="scientific">Rhizophora mucronata</name>
    <name type="common">Asiatic mangrove</name>
    <dbReference type="NCBI Taxonomy" id="61149"/>
    <lineage>
        <taxon>Eukaryota</taxon>
        <taxon>Viridiplantae</taxon>
        <taxon>Streptophyta</taxon>
        <taxon>Embryophyta</taxon>
        <taxon>Tracheophyta</taxon>
        <taxon>Spermatophyta</taxon>
        <taxon>Magnoliopsida</taxon>
        <taxon>eudicotyledons</taxon>
        <taxon>Gunneridae</taxon>
        <taxon>Pentapetalae</taxon>
        <taxon>rosids</taxon>
        <taxon>fabids</taxon>
        <taxon>Malpighiales</taxon>
        <taxon>Rhizophoraceae</taxon>
        <taxon>Rhizophora</taxon>
    </lineage>
</organism>
<accession>A0A2P2MPV9</accession>
<evidence type="ECO:0000313" key="1">
    <source>
        <dbReference type="EMBL" id="MBX32259.1"/>
    </source>
</evidence>
<proteinExistence type="predicted"/>
<dbReference type="EMBL" id="GGEC01051775">
    <property type="protein sequence ID" value="MBX32259.1"/>
    <property type="molecule type" value="Transcribed_RNA"/>
</dbReference>
<name>A0A2P2MPV9_RHIMU</name>
<reference evidence="1" key="1">
    <citation type="submission" date="2018-02" db="EMBL/GenBank/DDBJ databases">
        <title>Rhizophora mucronata_Transcriptome.</title>
        <authorList>
            <person name="Meera S.P."/>
            <person name="Sreeshan A."/>
            <person name="Augustine A."/>
        </authorList>
    </citation>
    <scope>NUCLEOTIDE SEQUENCE</scope>
    <source>
        <tissue evidence="1">Leaf</tissue>
    </source>
</reference>